<keyword evidence="2" id="KW-0812">Transmembrane</keyword>
<dbReference type="InterPro" id="IPR009936">
    <property type="entry name" value="DUF1468"/>
</dbReference>
<reference evidence="4 5" key="1">
    <citation type="submission" date="2021-01" db="EMBL/GenBank/DDBJ databases">
        <title>Whole genome shotgun sequence of Plantactinospora endophytica NBRC 110450.</title>
        <authorList>
            <person name="Komaki H."/>
            <person name="Tamura T."/>
        </authorList>
    </citation>
    <scope>NUCLEOTIDE SEQUENCE [LARGE SCALE GENOMIC DNA]</scope>
    <source>
        <strain evidence="4 5">NBRC 110450</strain>
    </source>
</reference>
<proteinExistence type="predicted"/>
<gene>
    <name evidence="4" type="ORF">Pen02_32230</name>
</gene>
<feature type="transmembrane region" description="Helical" evidence="2">
    <location>
        <begin position="99"/>
        <end position="122"/>
    </location>
</feature>
<feature type="region of interest" description="Disordered" evidence="1">
    <location>
        <begin position="1"/>
        <end position="24"/>
    </location>
</feature>
<evidence type="ECO:0000256" key="1">
    <source>
        <dbReference type="SAM" id="MobiDB-lite"/>
    </source>
</evidence>
<keyword evidence="5" id="KW-1185">Reference proteome</keyword>
<dbReference type="Pfam" id="PF07331">
    <property type="entry name" value="TctB"/>
    <property type="match status" value="1"/>
</dbReference>
<evidence type="ECO:0000313" key="4">
    <source>
        <dbReference type="EMBL" id="GIG88287.1"/>
    </source>
</evidence>
<feature type="transmembrane region" description="Helical" evidence="2">
    <location>
        <begin position="142"/>
        <end position="164"/>
    </location>
</feature>
<keyword evidence="2" id="KW-0472">Membrane</keyword>
<evidence type="ECO:0000259" key="3">
    <source>
        <dbReference type="Pfam" id="PF07331"/>
    </source>
</evidence>
<feature type="compositionally biased region" description="Low complexity" evidence="1">
    <location>
        <begin position="7"/>
        <end position="19"/>
    </location>
</feature>
<evidence type="ECO:0000313" key="5">
    <source>
        <dbReference type="Proteomes" id="UP000646749"/>
    </source>
</evidence>
<comment type="caution">
    <text evidence="4">The sequence shown here is derived from an EMBL/GenBank/DDBJ whole genome shotgun (WGS) entry which is preliminary data.</text>
</comment>
<sequence length="173" mass="17840">MSRPDLGEAAPPAGEGEPANLSGDEIPPAGRVGQLVAGVVPVALGLAGLGYSVSLSLGTPAEAGPGLWPALASLLLLGAGLWSLVFERSTPAVEQFSRGAIGIAVGVVSLVVFVLLISRIGFEIPTLLIMAFWLKVLGRESWLVTVAVSVVTTAALYLLFITLLDVKIPRLAF</sequence>
<feature type="transmembrane region" description="Helical" evidence="2">
    <location>
        <begin position="66"/>
        <end position="87"/>
    </location>
</feature>
<dbReference type="RefSeq" id="WP_203866764.1">
    <property type="nucleotide sequence ID" value="NZ_BONW01000013.1"/>
</dbReference>
<protein>
    <recommendedName>
        <fullName evidence="3">DUF1468 domain-containing protein</fullName>
    </recommendedName>
</protein>
<dbReference type="EMBL" id="BONW01000013">
    <property type="protein sequence ID" value="GIG88287.1"/>
    <property type="molecule type" value="Genomic_DNA"/>
</dbReference>
<evidence type="ECO:0000256" key="2">
    <source>
        <dbReference type="SAM" id="Phobius"/>
    </source>
</evidence>
<feature type="domain" description="DUF1468" evidence="3">
    <location>
        <begin position="37"/>
        <end position="169"/>
    </location>
</feature>
<feature type="transmembrane region" description="Helical" evidence="2">
    <location>
        <begin position="35"/>
        <end position="54"/>
    </location>
</feature>
<organism evidence="4 5">
    <name type="scientific">Plantactinospora endophytica</name>
    <dbReference type="NCBI Taxonomy" id="673535"/>
    <lineage>
        <taxon>Bacteria</taxon>
        <taxon>Bacillati</taxon>
        <taxon>Actinomycetota</taxon>
        <taxon>Actinomycetes</taxon>
        <taxon>Micromonosporales</taxon>
        <taxon>Micromonosporaceae</taxon>
        <taxon>Plantactinospora</taxon>
    </lineage>
</organism>
<accession>A0ABQ4E0U8</accession>
<dbReference type="Proteomes" id="UP000646749">
    <property type="component" value="Unassembled WGS sequence"/>
</dbReference>
<name>A0ABQ4E0U8_9ACTN</name>
<keyword evidence="2" id="KW-1133">Transmembrane helix</keyword>